<feature type="domain" description="HD-GYP" evidence="2">
    <location>
        <begin position="763"/>
        <end position="970"/>
    </location>
</feature>
<dbReference type="CDD" id="cd00077">
    <property type="entry name" value="HDc"/>
    <property type="match status" value="2"/>
</dbReference>
<dbReference type="Gene3D" id="3.30.450.40">
    <property type="match status" value="1"/>
</dbReference>
<evidence type="ECO:0000313" key="4">
    <source>
        <dbReference type="Proteomes" id="UP000626210"/>
    </source>
</evidence>
<evidence type="ECO:0000259" key="2">
    <source>
        <dbReference type="PROSITE" id="PS51832"/>
    </source>
</evidence>
<name>A0ABQ3G0J6_9BURK</name>
<keyword evidence="1" id="KW-1133">Transmembrane helix</keyword>
<keyword evidence="1" id="KW-0472">Membrane</keyword>
<dbReference type="SUPFAM" id="SSF55781">
    <property type="entry name" value="GAF domain-like"/>
    <property type="match status" value="1"/>
</dbReference>
<dbReference type="PANTHER" id="PTHR43155">
    <property type="entry name" value="CYCLIC DI-GMP PHOSPHODIESTERASE PA4108-RELATED"/>
    <property type="match status" value="1"/>
</dbReference>
<dbReference type="EMBL" id="BMYK01000004">
    <property type="protein sequence ID" value="GHC78832.1"/>
    <property type="molecule type" value="Genomic_DNA"/>
</dbReference>
<evidence type="ECO:0000256" key="1">
    <source>
        <dbReference type="SAM" id="Phobius"/>
    </source>
</evidence>
<dbReference type="InterPro" id="IPR037522">
    <property type="entry name" value="HD_GYP_dom"/>
</dbReference>
<protein>
    <submittedName>
        <fullName evidence="3">Phosphodiesterase</fullName>
    </submittedName>
</protein>
<dbReference type="Proteomes" id="UP000626210">
    <property type="component" value="Unassembled WGS sequence"/>
</dbReference>
<keyword evidence="4" id="KW-1185">Reference proteome</keyword>
<keyword evidence="1" id="KW-0812">Transmembrane</keyword>
<dbReference type="SUPFAM" id="SSF109604">
    <property type="entry name" value="HD-domain/PDEase-like"/>
    <property type="match status" value="2"/>
</dbReference>
<dbReference type="SMART" id="SM00471">
    <property type="entry name" value="HDc"/>
    <property type="match status" value="1"/>
</dbReference>
<dbReference type="InterPro" id="IPR003018">
    <property type="entry name" value="GAF"/>
</dbReference>
<dbReference type="PROSITE" id="PS51832">
    <property type="entry name" value="HD_GYP"/>
    <property type="match status" value="1"/>
</dbReference>
<accession>A0ABQ3G0J6</accession>
<dbReference type="Gene3D" id="1.10.3210.10">
    <property type="entry name" value="Hypothetical protein af1432"/>
    <property type="match status" value="2"/>
</dbReference>
<dbReference type="InterPro" id="IPR003607">
    <property type="entry name" value="HD/PDEase_dom"/>
</dbReference>
<dbReference type="Gene3D" id="6.10.340.10">
    <property type="match status" value="1"/>
</dbReference>
<comment type="caution">
    <text evidence="3">The sequence shown here is derived from an EMBL/GenBank/DDBJ whole genome shotgun (WGS) entry which is preliminary data.</text>
</comment>
<sequence>MQLALGLPLAVLMLLVTIAFTSIASVKFEQMAQDNAQVIFSQHVQRGTALLRGLVDRAQTLVGLEASAGLSLAPAQREALQRQWVAALAVEPSLHALRAVLNDGRYFEVVALRDAAGLAASLQAPAAARFAARSVEAGRGDAPRAQSWRLLDEAGQLLAERRDATRFDPWQDRPASAAAALAGPLVSGPAPFFSTRDAGITVAARLRDGSGVVLAEIATNGLDRLFQALSYPPHVAGGLVAPTGDMLVSGAGQGALAPPGGHGPATADAQTLSVLRELAQWTGRGLHPQVATVAVHGEKFVLAQSSVEFGPGAPWRVVAYAPLLAFSSSMVAARDRMALIGVLVLMVALLMALWVTRRIVGALDELTRDAIRICTLDFGPSPRIKSRLKEFSALADAHAVMRESIRSRTEELRGSRQRLEELIAAGLAMSRERDRISLLQQILWGAKRLTRCDAATLYVVTENRTLRFALRTRDDSLPQEEIPLVRPDGSDNDQFVSTHVALRNTHVVIDDVYAETRFDLSGTRRFDERTGYRTVSMLALPLAPREGEVIGVLQLMNALDPISGKAVPFSEEDVRIASAVAAQAAVSLDNHQLVQAQAELVDSMVKLLAGAIDAKSPYTGGHCDRVPELAVMIAEEAVRVDTGPLADFRFDTAEQWREFRIGAWLHDCGKITTPEYVVDKATKLETIHDRIHEIRTRFEVLRRDAEIDLLRNFIAGGNAAKACERFEQQCAVLEEEFAFVARCNLGAESMEEGAVARLREIAQRTWLRHFDDRLGLGPQAAQAAAASPPARLPAMEFLLDDKPQHMVPRPAKNPDAPCDRFNLQPPELLYNRGELYNLCIRSGTLTPEERYKINEHIIQTIEMLEAMHFPKNLRRVPEIAGTHHENLKGTGYPKGLAHDQLSVPARIMAIADVFEALTATDRPYKKSKPLSEAVRILWGFKRRGHIDPDVFDLFLSSGTHLRYARRFMSPELIDEVDVAPFLGPC</sequence>
<organism evidence="3 4">
    <name type="scientific">Pseudorhodoferax aquiterrae</name>
    <dbReference type="NCBI Taxonomy" id="747304"/>
    <lineage>
        <taxon>Bacteria</taxon>
        <taxon>Pseudomonadati</taxon>
        <taxon>Pseudomonadota</taxon>
        <taxon>Betaproteobacteria</taxon>
        <taxon>Burkholderiales</taxon>
        <taxon>Comamonadaceae</taxon>
    </lineage>
</organism>
<reference evidence="4" key="1">
    <citation type="journal article" date="2019" name="Int. J. Syst. Evol. Microbiol.">
        <title>The Global Catalogue of Microorganisms (GCM) 10K type strain sequencing project: providing services to taxonomists for standard genome sequencing and annotation.</title>
        <authorList>
            <consortium name="The Broad Institute Genomics Platform"/>
            <consortium name="The Broad Institute Genome Sequencing Center for Infectious Disease"/>
            <person name="Wu L."/>
            <person name="Ma J."/>
        </authorList>
    </citation>
    <scope>NUCLEOTIDE SEQUENCE [LARGE SCALE GENOMIC DNA]</scope>
    <source>
        <strain evidence="4">KCTC 23314</strain>
    </source>
</reference>
<evidence type="ECO:0000313" key="3">
    <source>
        <dbReference type="EMBL" id="GHC78832.1"/>
    </source>
</evidence>
<dbReference type="SMART" id="SM00065">
    <property type="entry name" value="GAF"/>
    <property type="match status" value="1"/>
</dbReference>
<dbReference type="InterPro" id="IPR029016">
    <property type="entry name" value="GAF-like_dom_sf"/>
</dbReference>
<proteinExistence type="predicted"/>
<feature type="transmembrane region" description="Helical" evidence="1">
    <location>
        <begin position="337"/>
        <end position="356"/>
    </location>
</feature>
<dbReference type="Pfam" id="PF13487">
    <property type="entry name" value="HD_5"/>
    <property type="match status" value="1"/>
</dbReference>
<gene>
    <name evidence="3" type="ORF">GCM10007320_19590</name>
</gene>
<dbReference type="PANTHER" id="PTHR43155:SF2">
    <property type="entry name" value="CYCLIC DI-GMP PHOSPHODIESTERASE PA4108"/>
    <property type="match status" value="1"/>
</dbReference>
<dbReference type="Pfam" id="PF01590">
    <property type="entry name" value="GAF"/>
    <property type="match status" value="1"/>
</dbReference>